<proteinExistence type="predicted"/>
<reference evidence="1 2" key="1">
    <citation type="submission" date="2017-09" db="EMBL/GenBank/DDBJ databases">
        <title>Large-scale bioinformatics analysis of Bacillus genomes uncovers conserved roles of natural products in bacterial physiology.</title>
        <authorList>
            <consortium name="Agbiome Team Llc"/>
            <person name="Bleich R.M."/>
            <person name="Grubbs K.J."/>
            <person name="Santa Maria K.C."/>
            <person name="Allen S.E."/>
            <person name="Farag S."/>
            <person name="Shank E.A."/>
            <person name="Bowers A."/>
        </authorList>
    </citation>
    <scope>NUCLEOTIDE SEQUENCE [LARGE SCALE GENOMIC DNA]</scope>
    <source>
        <strain evidence="1 2">AFS085496</strain>
    </source>
</reference>
<dbReference type="Proteomes" id="UP000224003">
    <property type="component" value="Unassembled WGS sequence"/>
</dbReference>
<comment type="caution">
    <text evidence="1">The sequence shown here is derived from an EMBL/GenBank/DDBJ whole genome shotgun (WGS) entry which is preliminary data.</text>
</comment>
<sequence length="64" mass="7431">MTDFEKLKVVFDDLDIGYEVEERENNKIILLEAKSHKNVVGYGGFSTEFIFDENEKSKGVSIWE</sequence>
<gene>
    <name evidence="1" type="ORF">COJ15_36485</name>
</gene>
<evidence type="ECO:0000313" key="2">
    <source>
        <dbReference type="Proteomes" id="UP000224003"/>
    </source>
</evidence>
<dbReference type="EMBL" id="NUVX01000130">
    <property type="protein sequence ID" value="PFJ24637.1"/>
    <property type="molecule type" value="Genomic_DNA"/>
</dbReference>
<name>A0A9X6ZPA7_BACTU</name>
<evidence type="ECO:0000313" key="1">
    <source>
        <dbReference type="EMBL" id="PFJ24637.1"/>
    </source>
</evidence>
<accession>A0A9X6ZPA7</accession>
<dbReference type="RefSeq" id="WP_098517956.1">
    <property type="nucleotide sequence ID" value="NZ_NUVX01000130.1"/>
</dbReference>
<organism evidence="1 2">
    <name type="scientific">Bacillus thuringiensis</name>
    <dbReference type="NCBI Taxonomy" id="1428"/>
    <lineage>
        <taxon>Bacteria</taxon>
        <taxon>Bacillati</taxon>
        <taxon>Bacillota</taxon>
        <taxon>Bacilli</taxon>
        <taxon>Bacillales</taxon>
        <taxon>Bacillaceae</taxon>
        <taxon>Bacillus</taxon>
        <taxon>Bacillus cereus group</taxon>
    </lineage>
</organism>
<protein>
    <submittedName>
        <fullName evidence="1">Uncharacterized protein</fullName>
    </submittedName>
</protein>
<dbReference type="AlphaFoldDB" id="A0A9X6ZPA7"/>